<dbReference type="Gene3D" id="3.10.180.10">
    <property type="entry name" value="2,3-Dihydroxybiphenyl 1,2-Dioxygenase, domain 1"/>
    <property type="match status" value="1"/>
</dbReference>
<dbReference type="SUPFAM" id="SSF54593">
    <property type="entry name" value="Glyoxalase/Bleomycin resistance protein/Dihydroxybiphenyl dioxygenase"/>
    <property type="match status" value="1"/>
</dbReference>
<sequence>MKIDHIALYTNQLELIREFYCTYFDAKSNEKYVNPRKGFESYFLTFSTGARLEIMQKDAVSISALQPGEEANGWTHLAFSVETPAVVDSLTDRLRMDGYTVAGEPRTTGDGYYESVVLDPDGNRLEIVADPT</sequence>
<dbReference type="EMBL" id="SMJU01000002">
    <property type="protein sequence ID" value="TDB68291.1"/>
    <property type="molecule type" value="Genomic_DNA"/>
</dbReference>
<proteinExistence type="predicted"/>
<name>A0A4R4KNX3_9BACT</name>
<dbReference type="AlphaFoldDB" id="A0A4R4KNX3"/>
<dbReference type="PANTHER" id="PTHR36113">
    <property type="entry name" value="LYASE, PUTATIVE-RELATED-RELATED"/>
    <property type="match status" value="1"/>
</dbReference>
<dbReference type="Pfam" id="PF00903">
    <property type="entry name" value="Glyoxalase"/>
    <property type="match status" value="1"/>
</dbReference>
<protein>
    <recommendedName>
        <fullName evidence="1">VOC domain-containing protein</fullName>
    </recommendedName>
</protein>
<dbReference type="InterPro" id="IPR004360">
    <property type="entry name" value="Glyas_Fos-R_dOase_dom"/>
</dbReference>
<feature type="domain" description="VOC" evidence="1">
    <location>
        <begin position="2"/>
        <end position="130"/>
    </location>
</feature>
<keyword evidence="3" id="KW-1185">Reference proteome</keyword>
<dbReference type="PANTHER" id="PTHR36113:SF1">
    <property type="entry name" value="GLYOXALASE_BLEOMYCIN RESISTANCE PROTEIN_DIOXYGENASE"/>
    <property type="match status" value="1"/>
</dbReference>
<evidence type="ECO:0000313" key="3">
    <source>
        <dbReference type="Proteomes" id="UP000295706"/>
    </source>
</evidence>
<dbReference type="InterPro" id="IPR051332">
    <property type="entry name" value="Fosfomycin_Res_Enzymes"/>
</dbReference>
<dbReference type="PROSITE" id="PS51819">
    <property type="entry name" value="VOC"/>
    <property type="match status" value="1"/>
</dbReference>
<comment type="caution">
    <text evidence="2">The sequence shown here is derived from an EMBL/GenBank/DDBJ whole genome shotgun (WGS) entry which is preliminary data.</text>
</comment>
<evidence type="ECO:0000259" key="1">
    <source>
        <dbReference type="PROSITE" id="PS51819"/>
    </source>
</evidence>
<evidence type="ECO:0000313" key="2">
    <source>
        <dbReference type="EMBL" id="TDB68291.1"/>
    </source>
</evidence>
<dbReference type="Proteomes" id="UP000295706">
    <property type="component" value="Unassembled WGS sequence"/>
</dbReference>
<accession>A0A4R4KNX3</accession>
<dbReference type="InterPro" id="IPR029068">
    <property type="entry name" value="Glyas_Bleomycin-R_OHBP_Dase"/>
</dbReference>
<dbReference type="InterPro" id="IPR037523">
    <property type="entry name" value="VOC_core"/>
</dbReference>
<gene>
    <name evidence="2" type="ORF">EZE20_04475</name>
</gene>
<organism evidence="2 3">
    <name type="scientific">Arundinibacter roseus</name>
    <dbReference type="NCBI Taxonomy" id="2070510"/>
    <lineage>
        <taxon>Bacteria</taxon>
        <taxon>Pseudomonadati</taxon>
        <taxon>Bacteroidota</taxon>
        <taxon>Cytophagia</taxon>
        <taxon>Cytophagales</taxon>
        <taxon>Spirosomataceae</taxon>
        <taxon>Arundinibacter</taxon>
    </lineage>
</organism>
<dbReference type="OrthoDB" id="9789012at2"/>
<reference evidence="2 3" key="1">
    <citation type="submission" date="2019-02" db="EMBL/GenBank/DDBJ databases">
        <title>Arundinibacter roseus gen. nov., sp. nov., a new member of the family Cytophagaceae.</title>
        <authorList>
            <person name="Szuroczki S."/>
            <person name="Khayer B."/>
            <person name="Sproer C."/>
            <person name="Toumi M."/>
            <person name="Szabo A."/>
            <person name="Felfoldi T."/>
            <person name="Schumann P."/>
            <person name="Toth E."/>
        </authorList>
    </citation>
    <scope>NUCLEOTIDE SEQUENCE [LARGE SCALE GENOMIC DNA]</scope>
    <source>
        <strain evidence="2 3">DMA-k-7a</strain>
    </source>
</reference>